<comment type="caution">
    <text evidence="1">The sequence shown here is derived from an EMBL/GenBank/DDBJ whole genome shotgun (WGS) entry which is preliminary data.</text>
</comment>
<dbReference type="Proteomes" id="UP000035054">
    <property type="component" value="Unassembled WGS sequence"/>
</dbReference>
<accession>A0A6N3X362</accession>
<evidence type="ECO:0000313" key="2">
    <source>
        <dbReference type="Proteomes" id="UP000035054"/>
    </source>
</evidence>
<sequence length="66" mass="7748">MKTNLENYLKVWLEKLVFMIFRKSKSLCPMLLQMGKLSDDLIPVLQLTKVSLLELANRSNLWQKPV</sequence>
<evidence type="ECO:0000313" key="1">
    <source>
        <dbReference type="EMBL" id="KKZ13697.1"/>
    </source>
</evidence>
<name>A0A6N3X362_9SYNE</name>
<dbReference type="AlphaFoldDB" id="A0A6N3X362"/>
<reference evidence="1 2" key="1">
    <citation type="submission" date="2015-01" db="EMBL/GenBank/DDBJ databases">
        <title>Lifestyle Evolution in Cyanobacterial Symbionts of Sponges.</title>
        <authorList>
            <person name="Burgsdorf I."/>
            <person name="Slaby B.M."/>
            <person name="Handley K.M."/>
            <person name="Haber M."/>
            <person name="Blom J."/>
            <person name="Marshall C.W."/>
            <person name="Gilbert J.A."/>
            <person name="Hentschel U."/>
            <person name="Steindler L."/>
        </authorList>
    </citation>
    <scope>NUCLEOTIDE SEQUENCE [LARGE SCALE GENOMIC DNA]</scope>
    <source>
        <strain evidence="1">142</strain>
    </source>
</reference>
<dbReference type="EMBL" id="JXUO01000214">
    <property type="protein sequence ID" value="KKZ13697.1"/>
    <property type="molecule type" value="Genomic_DNA"/>
</dbReference>
<organism evidence="1 2">
    <name type="scientific">Candidatus Synechococcus spongiarum 142</name>
    <dbReference type="NCBI Taxonomy" id="1608213"/>
    <lineage>
        <taxon>Bacteria</taxon>
        <taxon>Bacillati</taxon>
        <taxon>Cyanobacteriota</taxon>
        <taxon>Cyanophyceae</taxon>
        <taxon>Synechococcales</taxon>
        <taxon>Synechococcaceae</taxon>
        <taxon>Synechococcus</taxon>
    </lineage>
</organism>
<gene>
    <name evidence="1" type="ORF">TH68_06420</name>
</gene>
<proteinExistence type="predicted"/>
<protein>
    <submittedName>
        <fullName evidence="1">Uncharacterized protein</fullName>
    </submittedName>
</protein>